<dbReference type="EMBL" id="RJVU01048406">
    <property type="protein sequence ID" value="ROL43235.1"/>
    <property type="molecule type" value="Genomic_DNA"/>
</dbReference>
<name>A0A3N0YAG6_ANAGA</name>
<organism evidence="2 3">
    <name type="scientific">Anabarilius grahami</name>
    <name type="common">Kanglang fish</name>
    <name type="synonym">Barilius grahami</name>
    <dbReference type="NCBI Taxonomy" id="495550"/>
    <lineage>
        <taxon>Eukaryota</taxon>
        <taxon>Metazoa</taxon>
        <taxon>Chordata</taxon>
        <taxon>Craniata</taxon>
        <taxon>Vertebrata</taxon>
        <taxon>Euteleostomi</taxon>
        <taxon>Actinopterygii</taxon>
        <taxon>Neopterygii</taxon>
        <taxon>Teleostei</taxon>
        <taxon>Ostariophysi</taxon>
        <taxon>Cypriniformes</taxon>
        <taxon>Xenocyprididae</taxon>
        <taxon>Xenocypridinae</taxon>
        <taxon>Xenocypridinae incertae sedis</taxon>
        <taxon>Anabarilius</taxon>
    </lineage>
</organism>
<protein>
    <submittedName>
        <fullName evidence="2">Uncharacterized protein</fullName>
    </submittedName>
</protein>
<sequence length="153" mass="16865">MAAKVPKPKMEQKKQGSTVNLPSPRSAHAVRAENETAAEPHHRKPAAATLNPDTLLVMDAVLSSDTLSASHYYVQETAGEYVLIQSQRVHSEERVMRLREAQCPGAANASLMCCEVRPISKSLFKSPQCTADTEAQRYKPKITHRPLRGTETT</sequence>
<keyword evidence="3" id="KW-1185">Reference proteome</keyword>
<feature type="compositionally biased region" description="Basic and acidic residues" evidence="1">
    <location>
        <begin position="30"/>
        <end position="40"/>
    </location>
</feature>
<gene>
    <name evidence="2" type="ORF">DPX16_17056</name>
</gene>
<feature type="region of interest" description="Disordered" evidence="1">
    <location>
        <begin position="1"/>
        <end position="50"/>
    </location>
</feature>
<dbReference type="AlphaFoldDB" id="A0A3N0YAG6"/>
<evidence type="ECO:0000256" key="1">
    <source>
        <dbReference type="SAM" id="MobiDB-lite"/>
    </source>
</evidence>
<comment type="caution">
    <text evidence="2">The sequence shown here is derived from an EMBL/GenBank/DDBJ whole genome shotgun (WGS) entry which is preliminary data.</text>
</comment>
<dbReference type="Proteomes" id="UP000281406">
    <property type="component" value="Unassembled WGS sequence"/>
</dbReference>
<reference evidence="2 3" key="1">
    <citation type="submission" date="2018-10" db="EMBL/GenBank/DDBJ databases">
        <title>Genome assembly for a Yunnan-Guizhou Plateau 3E fish, Anabarilius grahami (Regan), and its evolutionary and genetic applications.</title>
        <authorList>
            <person name="Jiang W."/>
        </authorList>
    </citation>
    <scope>NUCLEOTIDE SEQUENCE [LARGE SCALE GENOMIC DNA]</scope>
    <source>
        <strain evidence="2">AG-KIZ</strain>
        <tissue evidence="2">Muscle</tissue>
    </source>
</reference>
<proteinExistence type="predicted"/>
<accession>A0A3N0YAG6</accession>
<evidence type="ECO:0000313" key="3">
    <source>
        <dbReference type="Proteomes" id="UP000281406"/>
    </source>
</evidence>
<evidence type="ECO:0000313" key="2">
    <source>
        <dbReference type="EMBL" id="ROL43235.1"/>
    </source>
</evidence>